<proteinExistence type="predicted"/>
<evidence type="ECO:0000313" key="2">
    <source>
        <dbReference type="Proteomes" id="UP000182624"/>
    </source>
</evidence>
<gene>
    <name evidence="1" type="ORF">SAMN04487928_15111</name>
</gene>
<dbReference type="OrthoDB" id="9813772at2"/>
<dbReference type="Proteomes" id="UP000182624">
    <property type="component" value="Unassembled WGS sequence"/>
</dbReference>
<name>A0A1I5YNH1_9FIRM</name>
<reference evidence="2" key="1">
    <citation type="submission" date="2016-10" db="EMBL/GenBank/DDBJ databases">
        <authorList>
            <person name="Varghese N."/>
            <person name="Submissions S."/>
        </authorList>
    </citation>
    <scope>NUCLEOTIDE SEQUENCE [LARGE SCALE GENOMIC DNA]</scope>
    <source>
        <strain evidence="2">P18</strain>
    </source>
</reference>
<dbReference type="Pfam" id="PF13151">
    <property type="entry name" value="DUF3990"/>
    <property type="match status" value="1"/>
</dbReference>
<dbReference type="EMBL" id="FOXO01000051">
    <property type="protein sequence ID" value="SFQ45804.1"/>
    <property type="molecule type" value="Genomic_DNA"/>
</dbReference>
<sequence>MKNLYHGTISLFDEIDVNAGRGYKDFGKGFYATAVPTHAERIAIRNKNIAEKRREYLIKTQNIKINPIIAYRYNLIFDEQVEGLLVKSFTKADSEWLRFIIANRNCKTSTHEYDIVIGPTADAETTAIINQYYDELVQNDFSEEICEKVISELKPENLPKQYFFRTEKAVKTLSFDKLKRQVVG</sequence>
<dbReference type="AlphaFoldDB" id="A0A1I5YNH1"/>
<protein>
    <recommendedName>
        <fullName evidence="3">DUF3990 domain-containing protein</fullName>
    </recommendedName>
</protein>
<accession>A0A1I5YNH1</accession>
<dbReference type="InterPro" id="IPR025051">
    <property type="entry name" value="DUF3990"/>
</dbReference>
<evidence type="ECO:0008006" key="3">
    <source>
        <dbReference type="Google" id="ProtNLM"/>
    </source>
</evidence>
<evidence type="ECO:0000313" key="1">
    <source>
        <dbReference type="EMBL" id="SFQ45804.1"/>
    </source>
</evidence>
<organism evidence="1 2">
    <name type="scientific">Butyrivibrio proteoclasticus</name>
    <dbReference type="NCBI Taxonomy" id="43305"/>
    <lineage>
        <taxon>Bacteria</taxon>
        <taxon>Bacillati</taxon>
        <taxon>Bacillota</taxon>
        <taxon>Clostridia</taxon>
        <taxon>Lachnospirales</taxon>
        <taxon>Lachnospiraceae</taxon>
        <taxon>Butyrivibrio</taxon>
    </lineage>
</organism>
<dbReference type="RefSeq" id="WP_074892038.1">
    <property type="nucleotide sequence ID" value="NZ_FOXO01000051.1"/>
</dbReference>
<keyword evidence="2" id="KW-1185">Reference proteome</keyword>